<sequence>MTRFKIKTSGGKFTDLFTVDFYICDVIFENGRHVNVRELIFAENYQQTSFAAGAIANNY</sequence>
<protein>
    <submittedName>
        <fullName evidence="2">Uncharacterized protein</fullName>
    </submittedName>
</protein>
<dbReference type="WBParaSite" id="nRc.2.0.1.t20865-RA">
    <property type="protein sequence ID" value="nRc.2.0.1.t20865-RA"/>
    <property type="gene ID" value="nRc.2.0.1.g20865"/>
</dbReference>
<keyword evidence="1" id="KW-1185">Reference proteome</keyword>
<accession>A0A915J402</accession>
<dbReference type="AlphaFoldDB" id="A0A915J402"/>
<proteinExistence type="predicted"/>
<organism evidence="1 2">
    <name type="scientific">Romanomermis culicivorax</name>
    <name type="common">Nematode worm</name>
    <dbReference type="NCBI Taxonomy" id="13658"/>
    <lineage>
        <taxon>Eukaryota</taxon>
        <taxon>Metazoa</taxon>
        <taxon>Ecdysozoa</taxon>
        <taxon>Nematoda</taxon>
        <taxon>Enoplea</taxon>
        <taxon>Dorylaimia</taxon>
        <taxon>Mermithida</taxon>
        <taxon>Mermithoidea</taxon>
        <taxon>Mermithidae</taxon>
        <taxon>Romanomermis</taxon>
    </lineage>
</organism>
<evidence type="ECO:0000313" key="2">
    <source>
        <dbReference type="WBParaSite" id="nRc.2.0.1.t20865-RA"/>
    </source>
</evidence>
<reference evidence="2" key="1">
    <citation type="submission" date="2022-11" db="UniProtKB">
        <authorList>
            <consortium name="WormBaseParasite"/>
        </authorList>
    </citation>
    <scope>IDENTIFICATION</scope>
</reference>
<dbReference type="Proteomes" id="UP000887565">
    <property type="component" value="Unplaced"/>
</dbReference>
<evidence type="ECO:0000313" key="1">
    <source>
        <dbReference type="Proteomes" id="UP000887565"/>
    </source>
</evidence>
<name>A0A915J402_ROMCU</name>